<geneLocation type="plasmid" evidence="3 4">
    <name>pRHL1</name>
</geneLocation>
<gene>
    <name evidence="3" type="ordered locus">RHA1_ro08398</name>
</gene>
<reference evidence="4" key="1">
    <citation type="journal article" date="2006" name="Proc. Natl. Acad. Sci. U.S.A.">
        <title>The complete genome of Rhodococcus sp. RHA1 provides insights into a catabolic powerhouse.</title>
        <authorList>
            <person name="McLeod M.P."/>
            <person name="Warren R.L."/>
            <person name="Hsiao W.W.L."/>
            <person name="Araki N."/>
            <person name="Myhre M."/>
            <person name="Fernandes C."/>
            <person name="Miyazawa D."/>
            <person name="Wong W."/>
            <person name="Lillquist A.L."/>
            <person name="Wang D."/>
            <person name="Dosanjh M."/>
            <person name="Hara H."/>
            <person name="Petrescu A."/>
            <person name="Morin R.D."/>
            <person name="Yang G."/>
            <person name="Stott J.M."/>
            <person name="Schein J.E."/>
            <person name="Shin H."/>
            <person name="Smailus D."/>
            <person name="Siddiqui A.S."/>
            <person name="Marra M.A."/>
            <person name="Jones S.J.M."/>
            <person name="Holt R."/>
            <person name="Brinkman F.S.L."/>
            <person name="Miyauchi K."/>
            <person name="Fukuda M."/>
            <person name="Davies J.E."/>
            <person name="Mohn W.W."/>
            <person name="Eltis L.D."/>
        </authorList>
    </citation>
    <scope>NUCLEOTIDE SEQUENCE [LARGE SCALE GENOMIC DNA]</scope>
    <source>
        <strain evidence="4">RHA1</strain>
    </source>
</reference>
<dbReference type="GO" id="GO:0003723">
    <property type="term" value="F:RNA binding"/>
    <property type="evidence" value="ECO:0007669"/>
    <property type="project" value="InterPro"/>
</dbReference>
<dbReference type="Pfam" id="PF03861">
    <property type="entry name" value="ANTAR"/>
    <property type="match status" value="1"/>
</dbReference>
<dbReference type="SMART" id="SM01012">
    <property type="entry name" value="ANTAR"/>
    <property type="match status" value="1"/>
</dbReference>
<dbReference type="HOGENOM" id="CLU_1420462_0_0_11"/>
<sequence length="191" mass="20677">MTRSGGGSHRHHGGPRCRGSAGPTGTSGRAVPERLCRWQVRQPCARTGRAFGSDVTHIHVGSGIIRRYTGASRPMHESEGQRMIEATAESPLSPLPAPTRLTPRRRLDGRELLATAKGILIAARRCSDARAFDELLDVSRRHHLTVVGAARNLVDLAAGSPSSRCAPDAVRFDEWEQLLAQLPPRPHAHAS</sequence>
<keyword evidence="3" id="KW-0614">Plasmid</keyword>
<proteinExistence type="predicted"/>
<feature type="domain" description="ANTAR" evidence="2">
    <location>
        <begin position="92"/>
        <end position="154"/>
    </location>
</feature>
<dbReference type="PROSITE" id="PS50921">
    <property type="entry name" value="ANTAR"/>
    <property type="match status" value="1"/>
</dbReference>
<protein>
    <recommendedName>
        <fullName evidence="2">ANTAR domain-containing protein</fullName>
    </recommendedName>
</protein>
<evidence type="ECO:0000259" key="2">
    <source>
        <dbReference type="PROSITE" id="PS50921"/>
    </source>
</evidence>
<evidence type="ECO:0000313" key="3">
    <source>
        <dbReference type="EMBL" id="ABG99442.1"/>
    </source>
</evidence>
<dbReference type="KEGG" id="rha:RHA1_ro08398"/>
<evidence type="ECO:0000256" key="1">
    <source>
        <dbReference type="SAM" id="MobiDB-lite"/>
    </source>
</evidence>
<dbReference type="InterPro" id="IPR005561">
    <property type="entry name" value="ANTAR"/>
</dbReference>
<dbReference type="Proteomes" id="UP000008710">
    <property type="component" value="Plasmid pRHL1"/>
</dbReference>
<organism evidence="3 4">
    <name type="scientific">Rhodococcus jostii (strain RHA1)</name>
    <dbReference type="NCBI Taxonomy" id="101510"/>
    <lineage>
        <taxon>Bacteria</taxon>
        <taxon>Bacillati</taxon>
        <taxon>Actinomycetota</taxon>
        <taxon>Actinomycetes</taxon>
        <taxon>Mycobacteriales</taxon>
        <taxon>Nocardiaceae</taxon>
        <taxon>Rhodococcus</taxon>
    </lineage>
</organism>
<dbReference type="EMBL" id="CP000432">
    <property type="protein sequence ID" value="ABG99442.1"/>
    <property type="molecule type" value="Genomic_DNA"/>
</dbReference>
<feature type="region of interest" description="Disordered" evidence="1">
    <location>
        <begin position="1"/>
        <end position="30"/>
    </location>
</feature>
<dbReference type="Gene3D" id="1.10.10.10">
    <property type="entry name" value="Winged helix-like DNA-binding domain superfamily/Winged helix DNA-binding domain"/>
    <property type="match status" value="1"/>
</dbReference>
<dbReference type="InterPro" id="IPR036388">
    <property type="entry name" value="WH-like_DNA-bd_sf"/>
</dbReference>
<name>Q0RZ44_RHOJR</name>
<dbReference type="AlphaFoldDB" id="Q0RZ44"/>
<accession>Q0RZ44</accession>
<evidence type="ECO:0000313" key="4">
    <source>
        <dbReference type="Proteomes" id="UP000008710"/>
    </source>
</evidence>